<dbReference type="CDD" id="cd02027">
    <property type="entry name" value="APSK"/>
    <property type="match status" value="1"/>
</dbReference>
<evidence type="ECO:0000256" key="2">
    <source>
        <dbReference type="ARBA" id="ARBA00002632"/>
    </source>
</evidence>
<comment type="function">
    <text evidence="2 14 15">Catalyzes the synthesis of activated sulfate.</text>
</comment>
<dbReference type="HAMAP" id="MF_00065">
    <property type="entry name" value="Adenylyl_sulf_kinase"/>
    <property type="match status" value="1"/>
</dbReference>
<evidence type="ECO:0000256" key="14">
    <source>
        <dbReference type="HAMAP-Rule" id="MF_00065"/>
    </source>
</evidence>
<keyword evidence="18" id="KW-1185">Reference proteome</keyword>
<evidence type="ECO:0000256" key="4">
    <source>
        <dbReference type="ARBA" id="ARBA00007008"/>
    </source>
</evidence>
<evidence type="ECO:0000256" key="3">
    <source>
        <dbReference type="ARBA" id="ARBA00004806"/>
    </source>
</evidence>
<evidence type="ECO:0000313" key="18">
    <source>
        <dbReference type="Proteomes" id="UP001564408"/>
    </source>
</evidence>
<evidence type="ECO:0000256" key="5">
    <source>
        <dbReference type="ARBA" id="ARBA00012121"/>
    </source>
</evidence>
<gene>
    <name evidence="14 17" type="primary">cysC</name>
    <name evidence="17" type="ORF">ABC977_00620</name>
</gene>
<keyword evidence="8 14" id="KW-0547">Nucleotide-binding</keyword>
<dbReference type="Proteomes" id="UP001564408">
    <property type="component" value="Unassembled WGS sequence"/>
</dbReference>
<dbReference type="Gene3D" id="3.40.50.300">
    <property type="entry name" value="P-loop containing nucleotide triphosphate hydrolases"/>
    <property type="match status" value="1"/>
</dbReference>
<keyword evidence="10 14" id="KW-0067">ATP-binding</keyword>
<evidence type="ECO:0000256" key="1">
    <source>
        <dbReference type="ARBA" id="ARBA00001823"/>
    </source>
</evidence>
<evidence type="ECO:0000256" key="6">
    <source>
        <dbReference type="ARBA" id="ARBA00018163"/>
    </source>
</evidence>
<evidence type="ECO:0000256" key="12">
    <source>
        <dbReference type="ARBA" id="ARBA00031393"/>
    </source>
</evidence>
<reference evidence="17 18" key="1">
    <citation type="submission" date="2024-05" db="EMBL/GenBank/DDBJ databases">
        <title>Genome Sequence and Characterization of the New Strain Purple Sulfur Bacterium of Genus Thioalkalicoccus.</title>
        <authorList>
            <person name="Bryantseva I.A."/>
            <person name="Kyndt J.A."/>
            <person name="Imhoff J.F."/>
        </authorList>
    </citation>
    <scope>NUCLEOTIDE SEQUENCE [LARGE SCALE GENOMIC DNA]</scope>
    <source>
        <strain evidence="17 18">Um2</strain>
    </source>
</reference>
<dbReference type="RefSeq" id="WP_369665291.1">
    <property type="nucleotide sequence ID" value="NZ_JBDKXB010000001.1"/>
</dbReference>
<evidence type="ECO:0000256" key="11">
    <source>
        <dbReference type="ARBA" id="ARBA00029724"/>
    </source>
</evidence>
<dbReference type="EMBL" id="JBDKXB010000001">
    <property type="protein sequence ID" value="MEY6430909.1"/>
    <property type="molecule type" value="Genomic_DNA"/>
</dbReference>
<accession>A0ABV4BAD3</accession>
<comment type="catalytic activity">
    <reaction evidence="1 14 15">
        <text>adenosine 5'-phosphosulfate + ATP = 3'-phosphoadenylyl sulfate + ADP + H(+)</text>
        <dbReference type="Rhea" id="RHEA:24152"/>
        <dbReference type="ChEBI" id="CHEBI:15378"/>
        <dbReference type="ChEBI" id="CHEBI:30616"/>
        <dbReference type="ChEBI" id="CHEBI:58243"/>
        <dbReference type="ChEBI" id="CHEBI:58339"/>
        <dbReference type="ChEBI" id="CHEBI:456216"/>
        <dbReference type="EC" id="2.7.1.25"/>
    </reaction>
</comment>
<evidence type="ECO:0000256" key="13">
    <source>
        <dbReference type="ARBA" id="ARBA00031464"/>
    </source>
</evidence>
<feature type="active site" description="Phosphoserine intermediate" evidence="14">
    <location>
        <position position="106"/>
    </location>
</feature>
<sequence length="210" mass="23069">MADNVVWHHHPVDRDVRAAQKGQQPAVVWFTGLSASGKSTLAGALEQILIDQGYHTYLLDGDNVRHGLCGDLGFSDADRKENIRRVGEVAKLMADAGLIVMAAFISPFRADRQIVRDIMPPGQFIEVFVDTPLDICRERDPKGLYARAERGEIKQFTGIDSPYEPPLAAEVHLPAGEISIAAGVNRLLQHLHQQGLLKAGYRLVDLESVA</sequence>
<evidence type="ECO:0000256" key="9">
    <source>
        <dbReference type="ARBA" id="ARBA00022777"/>
    </source>
</evidence>
<evidence type="ECO:0000256" key="10">
    <source>
        <dbReference type="ARBA" id="ARBA00022840"/>
    </source>
</evidence>
<evidence type="ECO:0000256" key="8">
    <source>
        <dbReference type="ARBA" id="ARBA00022741"/>
    </source>
</evidence>
<dbReference type="NCBIfam" id="TIGR00455">
    <property type="entry name" value="apsK"/>
    <property type="match status" value="1"/>
</dbReference>
<dbReference type="InterPro" id="IPR059117">
    <property type="entry name" value="APS_kinase_dom"/>
</dbReference>
<dbReference type="PANTHER" id="PTHR11055">
    <property type="entry name" value="BIFUNCTIONAL 3'-PHOSPHOADENOSINE 5'-PHOSPHOSULFATE SYNTHASE"/>
    <property type="match status" value="1"/>
</dbReference>
<evidence type="ECO:0000256" key="7">
    <source>
        <dbReference type="ARBA" id="ARBA00022679"/>
    </source>
</evidence>
<dbReference type="Pfam" id="PF01583">
    <property type="entry name" value="APS_kinase"/>
    <property type="match status" value="1"/>
</dbReference>
<protein>
    <recommendedName>
        <fullName evidence="6 14">Adenylyl-sulfate kinase</fullName>
        <ecNumber evidence="5 14">2.7.1.25</ecNumber>
    </recommendedName>
    <alternativeName>
        <fullName evidence="12 14">APS kinase</fullName>
    </alternativeName>
    <alternativeName>
        <fullName evidence="13 14">ATP adenosine-5'-phosphosulfate 3'-phosphotransferase</fullName>
    </alternativeName>
    <alternativeName>
        <fullName evidence="11 14">Adenosine-5'-phosphosulfate kinase</fullName>
    </alternativeName>
</protein>
<comment type="similarity">
    <text evidence="4 14 15">Belongs to the APS kinase family.</text>
</comment>
<keyword evidence="7 14" id="KW-0808">Transferase</keyword>
<feature type="domain" description="APS kinase" evidence="16">
    <location>
        <begin position="24"/>
        <end position="173"/>
    </location>
</feature>
<dbReference type="SUPFAM" id="SSF52540">
    <property type="entry name" value="P-loop containing nucleoside triphosphate hydrolases"/>
    <property type="match status" value="1"/>
</dbReference>
<dbReference type="GO" id="GO:0004020">
    <property type="term" value="F:adenylylsulfate kinase activity"/>
    <property type="evidence" value="ECO:0007669"/>
    <property type="project" value="UniProtKB-EC"/>
</dbReference>
<keyword evidence="14" id="KW-0597">Phosphoprotein</keyword>
<dbReference type="InterPro" id="IPR002891">
    <property type="entry name" value="APS"/>
</dbReference>
<evidence type="ECO:0000259" key="16">
    <source>
        <dbReference type="Pfam" id="PF01583"/>
    </source>
</evidence>
<comment type="caution">
    <text evidence="17">The sequence shown here is derived from an EMBL/GenBank/DDBJ whole genome shotgun (WGS) entry which is preliminary data.</text>
</comment>
<evidence type="ECO:0000313" key="17">
    <source>
        <dbReference type="EMBL" id="MEY6430909.1"/>
    </source>
</evidence>
<dbReference type="NCBIfam" id="NF003013">
    <property type="entry name" value="PRK03846.1"/>
    <property type="match status" value="1"/>
</dbReference>
<organism evidence="17 18">
    <name type="scientific">Thioalkalicoccus limnaeus</name>
    <dbReference type="NCBI Taxonomy" id="120681"/>
    <lineage>
        <taxon>Bacteria</taxon>
        <taxon>Pseudomonadati</taxon>
        <taxon>Pseudomonadota</taxon>
        <taxon>Gammaproteobacteria</taxon>
        <taxon>Chromatiales</taxon>
        <taxon>Chromatiaceae</taxon>
        <taxon>Thioalkalicoccus</taxon>
    </lineage>
</organism>
<dbReference type="EC" id="2.7.1.25" evidence="5 14"/>
<dbReference type="PANTHER" id="PTHR11055:SF63">
    <property type="entry name" value="ADENYLYL-SULFATE KINASE 1, CHLOROPLASTIC"/>
    <property type="match status" value="1"/>
</dbReference>
<evidence type="ECO:0000256" key="15">
    <source>
        <dbReference type="RuleBase" id="RU004347"/>
    </source>
</evidence>
<name>A0ABV4BAD3_9GAMM</name>
<feature type="binding site" evidence="14">
    <location>
        <begin position="32"/>
        <end position="39"/>
    </location>
    <ligand>
        <name>ATP</name>
        <dbReference type="ChEBI" id="CHEBI:30616"/>
    </ligand>
</feature>
<keyword evidence="9 14" id="KW-0418">Kinase</keyword>
<proteinExistence type="inferred from homology"/>
<comment type="pathway">
    <text evidence="3 14 15">Sulfur metabolism; hydrogen sulfide biosynthesis; sulfite from sulfate: step 2/3.</text>
</comment>
<dbReference type="InterPro" id="IPR027417">
    <property type="entry name" value="P-loop_NTPase"/>
</dbReference>